<protein>
    <submittedName>
        <fullName evidence="2 3">Uncharacterized protein</fullName>
    </submittedName>
</protein>
<feature type="signal peptide" evidence="1">
    <location>
        <begin position="1"/>
        <end position="35"/>
    </location>
</feature>
<dbReference type="AlphaFoldDB" id="A0A084VCL7"/>
<organism evidence="2">
    <name type="scientific">Anopheles sinensis</name>
    <name type="common">Mosquito</name>
    <dbReference type="NCBI Taxonomy" id="74873"/>
    <lineage>
        <taxon>Eukaryota</taxon>
        <taxon>Metazoa</taxon>
        <taxon>Ecdysozoa</taxon>
        <taxon>Arthropoda</taxon>
        <taxon>Hexapoda</taxon>
        <taxon>Insecta</taxon>
        <taxon>Pterygota</taxon>
        <taxon>Neoptera</taxon>
        <taxon>Endopterygota</taxon>
        <taxon>Diptera</taxon>
        <taxon>Nematocera</taxon>
        <taxon>Culicoidea</taxon>
        <taxon>Culicidae</taxon>
        <taxon>Anophelinae</taxon>
        <taxon>Anopheles</taxon>
    </lineage>
</organism>
<evidence type="ECO:0000313" key="4">
    <source>
        <dbReference type="Proteomes" id="UP000030765"/>
    </source>
</evidence>
<name>A0A084VCL7_ANOSI</name>
<keyword evidence="1" id="KW-0732">Signal</keyword>
<dbReference type="EnsemblMetazoa" id="ASIC002677-RA">
    <property type="protein sequence ID" value="ASIC002677-PA"/>
    <property type="gene ID" value="ASIC002677"/>
</dbReference>
<reference evidence="2 4" key="1">
    <citation type="journal article" date="2014" name="BMC Genomics">
        <title>Genome sequence of Anopheles sinensis provides insight into genetics basis of mosquito competence for malaria parasites.</title>
        <authorList>
            <person name="Zhou D."/>
            <person name="Zhang D."/>
            <person name="Ding G."/>
            <person name="Shi L."/>
            <person name="Hou Q."/>
            <person name="Ye Y."/>
            <person name="Xu Y."/>
            <person name="Zhou H."/>
            <person name="Xiong C."/>
            <person name="Li S."/>
            <person name="Yu J."/>
            <person name="Hong S."/>
            <person name="Yu X."/>
            <person name="Zou P."/>
            <person name="Chen C."/>
            <person name="Chang X."/>
            <person name="Wang W."/>
            <person name="Lv Y."/>
            <person name="Sun Y."/>
            <person name="Ma L."/>
            <person name="Shen B."/>
            <person name="Zhu C."/>
        </authorList>
    </citation>
    <scope>NUCLEOTIDE SEQUENCE [LARGE SCALE GENOMIC DNA]</scope>
</reference>
<dbReference type="EMBL" id="KE524620">
    <property type="protein sequence ID" value="KFB35711.1"/>
    <property type="molecule type" value="Genomic_DNA"/>
</dbReference>
<dbReference type="VEuPathDB" id="VectorBase:ASIC002677"/>
<accession>A0A084VCL7</accession>
<dbReference type="EMBL" id="ATLV01010834">
    <property type="status" value="NOT_ANNOTATED_CDS"/>
    <property type="molecule type" value="Genomic_DNA"/>
</dbReference>
<reference evidence="3" key="2">
    <citation type="submission" date="2020-05" db="UniProtKB">
        <authorList>
            <consortium name="EnsemblMetazoa"/>
        </authorList>
    </citation>
    <scope>IDENTIFICATION</scope>
</reference>
<proteinExistence type="predicted"/>
<feature type="chain" id="PRO_5001783490" evidence="1">
    <location>
        <begin position="36"/>
        <end position="50"/>
    </location>
</feature>
<evidence type="ECO:0000313" key="2">
    <source>
        <dbReference type="EMBL" id="KFB35711.1"/>
    </source>
</evidence>
<dbReference type="Proteomes" id="UP000030765">
    <property type="component" value="Unassembled WGS sequence"/>
</dbReference>
<evidence type="ECO:0000256" key="1">
    <source>
        <dbReference type="SAM" id="SignalP"/>
    </source>
</evidence>
<sequence length="50" mass="5216">MAPFDGTGAFLMMATLLPMKLVLISLLAHQQTTIASPAPSSNNNMVANGK</sequence>
<gene>
    <name evidence="2" type="ORF">ZHAS_00002677</name>
</gene>
<evidence type="ECO:0000313" key="3">
    <source>
        <dbReference type="EnsemblMetazoa" id="ASIC002677-PA"/>
    </source>
</evidence>
<keyword evidence="4" id="KW-1185">Reference proteome</keyword>